<evidence type="ECO:0000256" key="2">
    <source>
        <dbReference type="ARBA" id="ARBA00022553"/>
    </source>
</evidence>
<dbReference type="InterPro" id="IPR009081">
    <property type="entry name" value="PP-bd_ACP"/>
</dbReference>
<dbReference type="SMART" id="SM00823">
    <property type="entry name" value="PKS_PP"/>
    <property type="match status" value="1"/>
</dbReference>
<sequence length="83" mass="9279">MSDVNETALFSFLREQIAQRTRSAPETISEDMTLSDIGLQSIDAVLVCGEVEDRFNVEIDPAEIFEHDSLREFAQSVLSRMAG</sequence>
<evidence type="ECO:0000259" key="3">
    <source>
        <dbReference type="PROSITE" id="PS50075"/>
    </source>
</evidence>
<dbReference type="PROSITE" id="PS50075">
    <property type="entry name" value="CARRIER"/>
    <property type="match status" value="1"/>
</dbReference>
<evidence type="ECO:0000313" key="4">
    <source>
        <dbReference type="EMBL" id="TDL88997.1"/>
    </source>
</evidence>
<dbReference type="InterPro" id="IPR020806">
    <property type="entry name" value="PKS_PP-bd"/>
</dbReference>
<comment type="caution">
    <text evidence="4">The sequence shown here is derived from an EMBL/GenBank/DDBJ whole genome shotgun (WGS) entry which is preliminary data.</text>
</comment>
<evidence type="ECO:0000256" key="1">
    <source>
        <dbReference type="ARBA" id="ARBA00022450"/>
    </source>
</evidence>
<reference evidence="4 5" key="1">
    <citation type="submission" date="2019-03" db="EMBL/GenBank/DDBJ databases">
        <title>Rhodobacteraceae bacterium SM1902, a new member of the family Rhodobacteraceae isolated from Yantai.</title>
        <authorList>
            <person name="Sun Y."/>
        </authorList>
    </citation>
    <scope>NUCLEOTIDE SEQUENCE [LARGE SCALE GENOMIC DNA]</scope>
    <source>
        <strain evidence="4 5">SM1902</strain>
    </source>
</reference>
<organism evidence="4 5">
    <name type="scientific">Meridianimarinicoccus aquatilis</name>
    <dbReference type="NCBI Taxonomy" id="2552766"/>
    <lineage>
        <taxon>Bacteria</taxon>
        <taxon>Pseudomonadati</taxon>
        <taxon>Pseudomonadota</taxon>
        <taxon>Alphaproteobacteria</taxon>
        <taxon>Rhodobacterales</taxon>
        <taxon>Paracoccaceae</taxon>
        <taxon>Meridianimarinicoccus</taxon>
    </lineage>
</organism>
<dbReference type="SUPFAM" id="SSF47336">
    <property type="entry name" value="ACP-like"/>
    <property type="match status" value="1"/>
</dbReference>
<dbReference type="Gene3D" id="1.10.1200.10">
    <property type="entry name" value="ACP-like"/>
    <property type="match status" value="1"/>
</dbReference>
<keyword evidence="1" id="KW-0596">Phosphopantetheine</keyword>
<dbReference type="Pfam" id="PF00550">
    <property type="entry name" value="PP-binding"/>
    <property type="match status" value="1"/>
</dbReference>
<feature type="domain" description="Carrier" evidence="3">
    <location>
        <begin position="4"/>
        <end position="81"/>
    </location>
</feature>
<dbReference type="RefSeq" id="WP_133342502.1">
    <property type="nucleotide sequence ID" value="NZ_SMZO01000015.1"/>
</dbReference>
<dbReference type="GO" id="GO:0031177">
    <property type="term" value="F:phosphopantetheine binding"/>
    <property type="evidence" value="ECO:0007669"/>
    <property type="project" value="InterPro"/>
</dbReference>
<evidence type="ECO:0000313" key="5">
    <source>
        <dbReference type="Proteomes" id="UP000294562"/>
    </source>
</evidence>
<dbReference type="OrthoDB" id="9023404at2"/>
<gene>
    <name evidence="4" type="ORF">E2L05_08535</name>
</gene>
<dbReference type="Proteomes" id="UP000294562">
    <property type="component" value="Unassembled WGS sequence"/>
</dbReference>
<protein>
    <submittedName>
        <fullName evidence="4">Acyl carrier protein</fullName>
    </submittedName>
</protein>
<accession>A0A4R6AXP2</accession>
<keyword evidence="5" id="KW-1185">Reference proteome</keyword>
<proteinExistence type="predicted"/>
<dbReference type="EMBL" id="SMZO01000015">
    <property type="protein sequence ID" value="TDL88997.1"/>
    <property type="molecule type" value="Genomic_DNA"/>
</dbReference>
<name>A0A4R6AXP2_9RHOB</name>
<dbReference type="InterPro" id="IPR036736">
    <property type="entry name" value="ACP-like_sf"/>
</dbReference>
<keyword evidence="2" id="KW-0597">Phosphoprotein</keyword>
<dbReference type="AlphaFoldDB" id="A0A4R6AXP2"/>